<accession>A0A140L7D2</accession>
<name>A0A140L7D2_9FIRM</name>
<dbReference type="RefSeq" id="WP_068555359.1">
    <property type="nucleotide sequence ID" value="NZ_LOEE01000027.1"/>
</dbReference>
<dbReference type="AlphaFoldDB" id="A0A140L7D2"/>
<feature type="transmembrane region" description="Helical" evidence="1">
    <location>
        <begin position="7"/>
        <end position="25"/>
    </location>
</feature>
<evidence type="ECO:0000313" key="3">
    <source>
        <dbReference type="Proteomes" id="UP000070456"/>
    </source>
</evidence>
<proteinExistence type="predicted"/>
<reference evidence="2 3" key="1">
    <citation type="submission" date="2015-12" db="EMBL/GenBank/DDBJ databases">
        <title>Draft genome sequence of the thermoanaerobe Thermotalea metallivorans, an isolate from the runoff channel of the Great Artesian Basin, Australia.</title>
        <authorList>
            <person name="Patel B.K."/>
        </authorList>
    </citation>
    <scope>NUCLEOTIDE SEQUENCE [LARGE SCALE GENOMIC DNA]</scope>
    <source>
        <strain evidence="2 3">B2-1</strain>
    </source>
</reference>
<keyword evidence="1" id="KW-0472">Membrane</keyword>
<protein>
    <submittedName>
        <fullName evidence="2">Uncharacterized protein</fullName>
    </submittedName>
</protein>
<sequence>MFQKISLRSIIFVVMTFVVVVYAMMQGLEVYNNLDTSNLEIEKRELLDEQTQPYENLKKAEGLIGIYAENIRSLHSDLAAPIYEGTEADKEF</sequence>
<evidence type="ECO:0000313" key="2">
    <source>
        <dbReference type="EMBL" id="KXG76457.1"/>
    </source>
</evidence>
<keyword evidence="1" id="KW-0812">Transmembrane</keyword>
<gene>
    <name evidence="2" type="ORF">AN619_09880</name>
</gene>
<keyword evidence="3" id="KW-1185">Reference proteome</keyword>
<dbReference type="Proteomes" id="UP000070456">
    <property type="component" value="Unassembled WGS sequence"/>
</dbReference>
<comment type="caution">
    <text evidence="2">The sequence shown here is derived from an EMBL/GenBank/DDBJ whole genome shotgun (WGS) entry which is preliminary data.</text>
</comment>
<keyword evidence="1" id="KW-1133">Transmembrane helix</keyword>
<dbReference type="EMBL" id="LOEE01000027">
    <property type="protein sequence ID" value="KXG76457.1"/>
    <property type="molecule type" value="Genomic_DNA"/>
</dbReference>
<organism evidence="2 3">
    <name type="scientific">Thermotalea metallivorans</name>
    <dbReference type="NCBI Taxonomy" id="520762"/>
    <lineage>
        <taxon>Bacteria</taxon>
        <taxon>Bacillati</taxon>
        <taxon>Bacillota</taxon>
        <taxon>Clostridia</taxon>
        <taxon>Peptostreptococcales</taxon>
        <taxon>Thermotaleaceae</taxon>
        <taxon>Thermotalea</taxon>
    </lineage>
</organism>
<evidence type="ECO:0000256" key="1">
    <source>
        <dbReference type="SAM" id="Phobius"/>
    </source>
</evidence>